<keyword evidence="2" id="KW-0223">Dioxygenase</keyword>
<accession>A0A0T7FR11</accession>
<dbReference type="SUPFAM" id="SSF54593">
    <property type="entry name" value="Glyoxalase/Bleomycin resistance protein/Dihydroxybiphenyl dioxygenase"/>
    <property type="match status" value="1"/>
</dbReference>
<dbReference type="InterPro" id="IPR004360">
    <property type="entry name" value="Glyas_Fos-R_dOase_dom"/>
</dbReference>
<dbReference type="GO" id="GO:0051213">
    <property type="term" value="F:dioxygenase activity"/>
    <property type="evidence" value="ECO:0007669"/>
    <property type="project" value="UniProtKB-KW"/>
</dbReference>
<dbReference type="RefSeq" id="WP_046667883.1">
    <property type="nucleotide sequence ID" value="NZ_CCRH01000010.1"/>
</dbReference>
<dbReference type="AlphaFoldDB" id="A0A0T7FR11"/>
<gene>
    <name evidence="2" type="ORF">NGAL_HAMBI1145_38950</name>
</gene>
<dbReference type="Proteomes" id="UP000046176">
    <property type="component" value="Unassembled WGS sequence"/>
</dbReference>
<proteinExistence type="predicted"/>
<name>A0A0T7FR11_NEOGA</name>
<evidence type="ECO:0000313" key="2">
    <source>
        <dbReference type="EMBL" id="CDZ37450.1"/>
    </source>
</evidence>
<dbReference type="InterPro" id="IPR029068">
    <property type="entry name" value="Glyas_Bleomycin-R_OHBP_Dase"/>
</dbReference>
<dbReference type="Pfam" id="PF00903">
    <property type="entry name" value="Glyoxalase"/>
    <property type="match status" value="1"/>
</dbReference>
<keyword evidence="2" id="KW-0560">Oxidoreductase</keyword>
<dbReference type="InterPro" id="IPR037523">
    <property type="entry name" value="VOC_core"/>
</dbReference>
<dbReference type="PANTHER" id="PTHR35006">
    <property type="entry name" value="GLYOXALASE FAMILY PROTEIN (AFU_ORTHOLOGUE AFUA_5G14830)"/>
    <property type="match status" value="1"/>
</dbReference>
<dbReference type="PANTHER" id="PTHR35006:SF2">
    <property type="entry name" value="GLYOXALASE FAMILY PROTEIN (AFU_ORTHOLOGUE AFUA_5G14830)"/>
    <property type="match status" value="1"/>
</dbReference>
<reference evidence="2 3" key="1">
    <citation type="submission" date="2014-08" db="EMBL/GenBank/DDBJ databases">
        <authorList>
            <person name="Chen Y.-H."/>
        </authorList>
    </citation>
    <scope>NUCLEOTIDE SEQUENCE [LARGE SCALE GENOMIC DNA]</scope>
</reference>
<dbReference type="CDD" id="cd07262">
    <property type="entry name" value="VOC_like"/>
    <property type="match status" value="1"/>
</dbReference>
<dbReference type="EMBL" id="CCRH01000010">
    <property type="protein sequence ID" value="CDZ37450.1"/>
    <property type="molecule type" value="Genomic_DNA"/>
</dbReference>
<dbReference type="Gene3D" id="3.10.180.10">
    <property type="entry name" value="2,3-Dihydroxybiphenyl 1,2-Dioxygenase, domain 1"/>
    <property type="match status" value="1"/>
</dbReference>
<protein>
    <submittedName>
        <fullName evidence="2">Putative glyoxalase/bleomycin resistance protein/dioxygenase</fullName>
    </submittedName>
</protein>
<sequence>MIDHMGIKVADFDRAKAFYDAAFAPLGASLLYMVPAEYTGGAKVGGYGRERPIYWLHEDKPVPGHSQHVAFTANSRAEVDAFYEAAIAAGGRDNGPPGLRTHYHPNYYGAFVFDPDGNNIEAVCHSPEGSQG</sequence>
<organism evidence="2 3">
    <name type="scientific">Neorhizobium galegae bv. officinalis</name>
    <dbReference type="NCBI Taxonomy" id="323656"/>
    <lineage>
        <taxon>Bacteria</taxon>
        <taxon>Pseudomonadati</taxon>
        <taxon>Pseudomonadota</taxon>
        <taxon>Alphaproteobacteria</taxon>
        <taxon>Hyphomicrobiales</taxon>
        <taxon>Rhizobiaceae</taxon>
        <taxon>Rhizobium/Agrobacterium group</taxon>
        <taxon>Neorhizobium</taxon>
    </lineage>
</organism>
<dbReference type="PROSITE" id="PS51819">
    <property type="entry name" value="VOC"/>
    <property type="match status" value="1"/>
</dbReference>
<feature type="domain" description="VOC" evidence="1">
    <location>
        <begin position="1"/>
        <end position="125"/>
    </location>
</feature>
<evidence type="ECO:0000259" key="1">
    <source>
        <dbReference type="PROSITE" id="PS51819"/>
    </source>
</evidence>
<evidence type="ECO:0000313" key="3">
    <source>
        <dbReference type="Proteomes" id="UP000046176"/>
    </source>
</evidence>
<dbReference type="OrthoDB" id="9807407at2"/>